<evidence type="ECO:0000259" key="1">
    <source>
        <dbReference type="Pfam" id="PF13511"/>
    </source>
</evidence>
<dbReference type="EMBL" id="PNCG01000029">
    <property type="protein sequence ID" value="TMP85407.1"/>
    <property type="molecule type" value="Genomic_DNA"/>
</dbReference>
<feature type="domain" description="DUF4124" evidence="1">
    <location>
        <begin position="67"/>
        <end position="102"/>
    </location>
</feature>
<reference evidence="3" key="2">
    <citation type="submission" date="2019-06" db="EMBL/GenBank/DDBJ databases">
        <title>Co-occurence of chitin degradation, pigmentation and bioactivity in marine Pseudoalteromonas.</title>
        <authorList>
            <person name="Sonnenschein E.C."/>
            <person name="Bech P.K."/>
        </authorList>
    </citation>
    <scope>NUCLEOTIDE SEQUENCE [LARGE SCALE GENOMIC DNA]</scope>
    <source>
        <strain evidence="3">S2897</strain>
    </source>
</reference>
<organism evidence="2 3">
    <name type="scientific">Pseudoalteromonas ruthenica</name>
    <dbReference type="NCBI Taxonomy" id="151081"/>
    <lineage>
        <taxon>Bacteria</taxon>
        <taxon>Pseudomonadati</taxon>
        <taxon>Pseudomonadota</taxon>
        <taxon>Gammaproteobacteria</taxon>
        <taxon>Alteromonadales</taxon>
        <taxon>Pseudoalteromonadaceae</taxon>
        <taxon>Pseudoalteromonas</taxon>
    </lineage>
</organism>
<accession>A0A5S3Z1A9</accession>
<evidence type="ECO:0000313" key="3">
    <source>
        <dbReference type="Proteomes" id="UP000305874"/>
    </source>
</evidence>
<name>A0A5S3Z1A9_9GAMM</name>
<dbReference type="InterPro" id="IPR025392">
    <property type="entry name" value="DUF4124"/>
</dbReference>
<dbReference type="Pfam" id="PF13511">
    <property type="entry name" value="DUF4124"/>
    <property type="match status" value="1"/>
</dbReference>
<dbReference type="STRING" id="151081.TW72_14030"/>
<comment type="caution">
    <text evidence="2">The sequence shown here is derived from an EMBL/GenBank/DDBJ whole genome shotgun (WGS) entry which is preliminary data.</text>
</comment>
<dbReference type="AlphaFoldDB" id="A0A5S3Z1A9"/>
<protein>
    <submittedName>
        <fullName evidence="2">DUF4124 domain-containing protein</fullName>
    </submittedName>
</protein>
<sequence length="223" mass="24690">MCVLKACLAGFFYGKKVVNRLKLGFNQVIGQFSANYKNNKRKIGSSVTTKWSILCVFMVLGLSAFNANATNKSIYVWKDENGVLVFSDSPRKGAEKVKLNSPAMSMPSTDTQILEQDNSANQGINFSVAITTPNQEETIRDNTGSVHVTGQVSPRFMQGHRVQLMLDGKPYDKPQSSTVFVMRNVDRGAHQVRLRLVDGNGKQLATSEPVTFYLHRRSVITGP</sequence>
<gene>
    <name evidence="2" type="ORF">CWC05_18400</name>
</gene>
<reference evidence="2 3" key="1">
    <citation type="submission" date="2017-12" db="EMBL/GenBank/DDBJ databases">
        <authorList>
            <person name="Paulsen S."/>
            <person name="Gram L.K."/>
        </authorList>
    </citation>
    <scope>NUCLEOTIDE SEQUENCE [LARGE SCALE GENOMIC DNA]</scope>
    <source>
        <strain evidence="2 3">S2897</strain>
    </source>
</reference>
<dbReference type="Proteomes" id="UP000305874">
    <property type="component" value="Unassembled WGS sequence"/>
</dbReference>
<evidence type="ECO:0000313" key="2">
    <source>
        <dbReference type="EMBL" id="TMP85407.1"/>
    </source>
</evidence>
<proteinExistence type="predicted"/>